<name>A0AAU8IGZ2_9BACL</name>
<gene>
    <name evidence="3" type="ORF">ABNN70_02920</name>
</gene>
<organism evidence="3">
    <name type="scientific">Sporolactobacillus sp. Y61</name>
    <dbReference type="NCBI Taxonomy" id="3160863"/>
    <lineage>
        <taxon>Bacteria</taxon>
        <taxon>Bacillati</taxon>
        <taxon>Bacillota</taxon>
        <taxon>Bacilli</taxon>
        <taxon>Bacillales</taxon>
        <taxon>Sporolactobacillaceae</taxon>
        <taxon>Sporolactobacillus</taxon>
    </lineage>
</organism>
<dbReference type="InterPro" id="IPR006976">
    <property type="entry name" value="VanZ-like"/>
</dbReference>
<dbReference type="InterPro" id="IPR053150">
    <property type="entry name" value="Teicoplanin_resist-assoc"/>
</dbReference>
<feature type="transmembrane region" description="Helical" evidence="1">
    <location>
        <begin position="119"/>
        <end position="138"/>
    </location>
</feature>
<sequence length="220" mass="25513">MAKYLLLLIPLYLYRYSFLYPNLDEWLNLTLIISCLILLYRRTSLHSVLDWIVGILFTVYFCILYQKTVFFVGFTFLQNHDFSPEHLKFLFSTVNLIPFRTIIDQIGQWPAAGAAGYQLSGNLLMLAPLGFSLLYFKWAKNWKQALLYAFLCTFAIEFIQFLHNLYFRLFSMGMNRSTDIDDILLNTAGALLGIGIYTLWSGITGRRTRAHQPKQSVSSK</sequence>
<keyword evidence="1" id="KW-1133">Transmembrane helix</keyword>
<dbReference type="Pfam" id="PF04892">
    <property type="entry name" value="VanZ"/>
    <property type="match status" value="1"/>
</dbReference>
<feature type="domain" description="VanZ-like" evidence="2">
    <location>
        <begin position="57"/>
        <end position="200"/>
    </location>
</feature>
<reference evidence="3" key="1">
    <citation type="submission" date="2024-06" db="EMBL/GenBank/DDBJ databases">
        <authorList>
            <person name="Fan A."/>
            <person name="Zhang F.Y."/>
            <person name="Zhang L."/>
        </authorList>
    </citation>
    <scope>NUCLEOTIDE SEQUENCE</scope>
    <source>
        <strain evidence="3">Y61</strain>
    </source>
</reference>
<keyword evidence="1" id="KW-0812">Transmembrane</keyword>
<dbReference type="PANTHER" id="PTHR36834">
    <property type="entry name" value="MEMBRANE PROTEIN-RELATED"/>
    <property type="match status" value="1"/>
</dbReference>
<dbReference type="AlphaFoldDB" id="A0AAU8IGZ2"/>
<dbReference type="EMBL" id="CP159510">
    <property type="protein sequence ID" value="XCJ17488.1"/>
    <property type="molecule type" value="Genomic_DNA"/>
</dbReference>
<feature type="transmembrane region" description="Helical" evidence="1">
    <location>
        <begin position="25"/>
        <end position="41"/>
    </location>
</feature>
<feature type="transmembrane region" description="Helical" evidence="1">
    <location>
        <begin position="183"/>
        <end position="200"/>
    </location>
</feature>
<proteinExistence type="predicted"/>
<accession>A0AAU8IGZ2</accession>
<protein>
    <submittedName>
        <fullName evidence="3">VanZ family protein</fullName>
    </submittedName>
</protein>
<evidence type="ECO:0000313" key="3">
    <source>
        <dbReference type="EMBL" id="XCJ17488.1"/>
    </source>
</evidence>
<dbReference type="PANTHER" id="PTHR36834:SF2">
    <property type="entry name" value="MEMBRANE PROTEIN"/>
    <property type="match status" value="1"/>
</dbReference>
<evidence type="ECO:0000256" key="1">
    <source>
        <dbReference type="SAM" id="Phobius"/>
    </source>
</evidence>
<feature type="transmembrane region" description="Helical" evidence="1">
    <location>
        <begin position="145"/>
        <end position="163"/>
    </location>
</feature>
<feature type="transmembrane region" description="Helical" evidence="1">
    <location>
        <begin position="48"/>
        <end position="66"/>
    </location>
</feature>
<keyword evidence="1" id="KW-0472">Membrane</keyword>
<dbReference type="RefSeq" id="WP_129930304.1">
    <property type="nucleotide sequence ID" value="NZ_CP159510.1"/>
</dbReference>
<evidence type="ECO:0000259" key="2">
    <source>
        <dbReference type="Pfam" id="PF04892"/>
    </source>
</evidence>